<feature type="binding site" evidence="7">
    <location>
        <position position="542"/>
    </location>
    <ligand>
        <name>substrate</name>
    </ligand>
</feature>
<feature type="domain" description="Mycothiol-dependent maleylpyruvate isomerase metal-binding" evidence="8">
    <location>
        <begin position="23"/>
        <end position="142"/>
    </location>
</feature>
<comment type="caution">
    <text evidence="7">Lacks conserved residue(s) required for the propagation of feature annotation.</text>
</comment>
<dbReference type="NCBIfam" id="TIGR03086">
    <property type="entry name" value="TIGR03086 family metal-binding protein"/>
    <property type="match status" value="1"/>
</dbReference>
<evidence type="ECO:0000256" key="5">
    <source>
        <dbReference type="ARBA" id="ARBA00022756"/>
    </source>
</evidence>
<keyword evidence="7" id="KW-0963">Cytoplasm</keyword>
<dbReference type="EMBL" id="CP021978">
    <property type="protein sequence ID" value="QCD57336.1"/>
    <property type="molecule type" value="Genomic_DNA"/>
</dbReference>
<evidence type="ECO:0000256" key="1">
    <source>
        <dbReference type="ARBA" id="ARBA00001933"/>
    </source>
</evidence>
<dbReference type="UniPathway" id="UPA00078">
    <property type="reaction ID" value="UER00160"/>
</dbReference>
<dbReference type="Pfam" id="PF00202">
    <property type="entry name" value="Aminotran_3"/>
    <property type="match status" value="1"/>
</dbReference>
<keyword evidence="5 7" id="KW-0093">Biotin biosynthesis</keyword>
<dbReference type="Gene3D" id="3.40.640.10">
    <property type="entry name" value="Type I PLP-dependent aspartate aminotransferase-like (Major domain)"/>
    <property type="match status" value="1"/>
</dbReference>
<keyword evidence="10" id="KW-1185">Reference proteome</keyword>
<dbReference type="PANTHER" id="PTHR42684">
    <property type="entry name" value="ADENOSYLMETHIONINE-8-AMINO-7-OXONONANOATE AMINOTRANSFERASE"/>
    <property type="match status" value="1"/>
</dbReference>
<dbReference type="InterPro" id="IPR017520">
    <property type="entry name" value="CHP03086"/>
</dbReference>
<dbReference type="Gene3D" id="1.20.120.450">
    <property type="entry name" value="dinb family like domain"/>
    <property type="match status" value="1"/>
</dbReference>
<comment type="subcellular location">
    <subcellularLocation>
        <location evidence="7">Cytoplasm</location>
    </subcellularLocation>
</comment>
<comment type="function">
    <text evidence="7">Catalyzes the transfer of the alpha-amino group from S-adenosyl-L-methionine (SAM) to 7-keto-8-aminopelargonic acid (KAPA) to form 7,8-diaminopelargonic acid (DAPA). It is the only aminotransferase known to utilize SAM as an amino donor.</text>
</comment>
<dbReference type="InterPro" id="IPR015422">
    <property type="entry name" value="PyrdxlP-dep_Trfase_small"/>
</dbReference>
<dbReference type="SUPFAM" id="SSF53383">
    <property type="entry name" value="PLP-dependent transferases"/>
    <property type="match status" value="1"/>
</dbReference>
<accession>A0A6G5RHU7</accession>
<feature type="binding site" evidence="7">
    <location>
        <position position="509"/>
    </location>
    <ligand>
        <name>substrate</name>
    </ligand>
</feature>
<gene>
    <name evidence="7" type="primary">bioA</name>
    <name evidence="9" type="ORF">CEB94_22695</name>
</gene>
<dbReference type="InterPro" id="IPR017517">
    <property type="entry name" value="Maleyloyr_isom"/>
</dbReference>
<dbReference type="NCBIfam" id="TIGR03083">
    <property type="entry name" value="maleylpyruvate isomerase family mycothiol-dependent enzyme"/>
    <property type="match status" value="1"/>
</dbReference>
<organism evidence="9 10">
    <name type="scientific">Streptomyces hawaiiensis</name>
    <dbReference type="NCBI Taxonomy" id="67305"/>
    <lineage>
        <taxon>Bacteria</taxon>
        <taxon>Bacillati</taxon>
        <taxon>Actinomycetota</taxon>
        <taxon>Actinomycetes</taxon>
        <taxon>Kitasatosporales</taxon>
        <taxon>Streptomycetaceae</taxon>
        <taxon>Streptomyces</taxon>
    </lineage>
</organism>
<feature type="binding site" evidence="7">
    <location>
        <begin position="332"/>
        <end position="333"/>
    </location>
    <ligand>
        <name>pyridoxal 5'-phosphate</name>
        <dbReference type="ChEBI" id="CHEBI:597326"/>
    </ligand>
</feature>
<evidence type="ECO:0000256" key="6">
    <source>
        <dbReference type="ARBA" id="ARBA00022898"/>
    </source>
</evidence>
<dbReference type="AlphaFoldDB" id="A0A6G5RHU7"/>
<feature type="modified residue" description="N6-(pyridoxal phosphate)lysine" evidence="7">
    <location>
        <position position="509"/>
    </location>
</feature>
<dbReference type="InterPro" id="IPR005814">
    <property type="entry name" value="Aminotrans_3"/>
</dbReference>
<comment type="cofactor">
    <cofactor evidence="1 7">
        <name>pyridoxal 5'-phosphate</name>
        <dbReference type="ChEBI" id="CHEBI:597326"/>
    </cofactor>
</comment>
<keyword evidence="6 7" id="KW-0663">Pyridoxal phosphate</keyword>
<feature type="binding site" evidence="7">
    <location>
        <position position="480"/>
    </location>
    <ligand>
        <name>pyridoxal 5'-phosphate</name>
        <dbReference type="ChEBI" id="CHEBI:597326"/>
    </ligand>
</feature>
<dbReference type="EC" id="2.6.1.62" evidence="7"/>
<dbReference type="Gene3D" id="3.90.1150.10">
    <property type="entry name" value="Aspartate Aminotransferase, domain 1"/>
    <property type="match status" value="1"/>
</dbReference>
<dbReference type="InterPro" id="IPR015421">
    <property type="entry name" value="PyrdxlP-dep_Trfase_major"/>
</dbReference>
<sequence length="666" mass="70550">MSNDTTSAPVRTGAPPDIVTALADAVNVFDATLTGVPESAWDTASPCSDWSTRDVVGHVIGTLGKVALIARGEPTQSAPSQPGAAAAGDPVKAWRDAAAAAHTAVAEADPGLQVDTPAGRQNLARALAFPVSDVIVHAWDIAAATGRRLRLPDSLLAHVVHTCAQVPEAALRGPGRIGEARPSAPGADDTTRMMAWLGRDVERWASADDAGAHASRATATDSAELLALDRAHVWHPFRPMPGVDEQLLVTGAEGVRLTLADGRELIDGMSSFWAAVHGYRHPALDKALADQASRFTHVMFGGLTHEPAIRLARTLVDLTPDGLEHVYFCDSGAVSVEVALKMCLQYWRSSGRSEKRRMLTWRRGYHGASLHAMSVCDPDDGGHASWQGLLPEQVFLPAPPASSATSLRHATGPAGTDAEQLDPAYVDTMARTIAEHADELAAIIVEPVVQSAGGMRFHDPGYLRVLRELADEHDVLLIFDEMATGFGHTGALFAADHVGVTPDVMCLGKTLTGGYMSMAATLCTTRVADGIRQGELPVLVHGQTFMANALTAAVANASLGLLVDGDWKGDVARIERALRRGLQEAVHVDGVVDVRVLGAIGVIELDRPVDRRMAEAAVDNGVWLRPFGNLIYCLPPYLCTDDDVARICAAMVAAARVGTDPNPPQH</sequence>
<dbReference type="NCBIfam" id="TIGR00508">
    <property type="entry name" value="bioA"/>
    <property type="match status" value="1"/>
</dbReference>
<evidence type="ECO:0000256" key="2">
    <source>
        <dbReference type="ARBA" id="ARBA00022576"/>
    </source>
</evidence>
<dbReference type="GO" id="GO:0005737">
    <property type="term" value="C:cytoplasm"/>
    <property type="evidence" value="ECO:0007669"/>
    <property type="project" value="UniProtKB-SubCell"/>
</dbReference>
<dbReference type="NCBIfam" id="NF004624">
    <property type="entry name" value="PRK05964.1"/>
    <property type="match status" value="1"/>
</dbReference>
<evidence type="ECO:0000259" key="8">
    <source>
        <dbReference type="Pfam" id="PF11716"/>
    </source>
</evidence>
<dbReference type="RefSeq" id="WP_218945926.1">
    <property type="nucleotide sequence ID" value="NZ_CP021978.1"/>
</dbReference>
<evidence type="ECO:0000256" key="4">
    <source>
        <dbReference type="ARBA" id="ARBA00022691"/>
    </source>
</evidence>
<evidence type="ECO:0000256" key="7">
    <source>
        <dbReference type="HAMAP-Rule" id="MF_00834"/>
    </source>
</evidence>
<evidence type="ECO:0000313" key="10">
    <source>
        <dbReference type="Proteomes" id="UP000495940"/>
    </source>
</evidence>
<dbReference type="InterPro" id="IPR024344">
    <property type="entry name" value="MDMPI_metal-binding"/>
</dbReference>
<comment type="catalytic activity">
    <reaction evidence="7">
        <text>(8S)-8-amino-7-oxononanoate + S-adenosyl-L-methionine = S-adenosyl-4-methylsulfanyl-2-oxobutanoate + (7R,8S)-7,8-diammoniononanoate</text>
        <dbReference type="Rhea" id="RHEA:16861"/>
        <dbReference type="ChEBI" id="CHEBI:16490"/>
        <dbReference type="ChEBI" id="CHEBI:59789"/>
        <dbReference type="ChEBI" id="CHEBI:149468"/>
        <dbReference type="ChEBI" id="CHEBI:149469"/>
        <dbReference type="EC" id="2.6.1.62"/>
    </reaction>
</comment>
<keyword evidence="4 7" id="KW-0949">S-adenosyl-L-methionine</keyword>
<dbReference type="PANTHER" id="PTHR42684:SF17">
    <property type="entry name" value="ADENOSYLMETHIONINE-8-AMINO-7-OXONONANOATE AMINOTRANSFERASE"/>
    <property type="match status" value="1"/>
</dbReference>
<dbReference type="GO" id="GO:0004015">
    <property type="term" value="F:adenosylmethionine-8-amino-7-oxononanoate transaminase activity"/>
    <property type="evidence" value="ECO:0007669"/>
    <property type="project" value="UniProtKB-UniRule"/>
</dbReference>
<keyword evidence="3 7" id="KW-0808">Transferase</keyword>
<comment type="similarity">
    <text evidence="7">Belongs to the class-III pyridoxal-phosphate-dependent aminotransferase family. BioA subfamily.</text>
</comment>
<dbReference type="InterPro" id="IPR015424">
    <property type="entry name" value="PyrdxlP-dep_Trfase"/>
</dbReference>
<dbReference type="Pfam" id="PF11716">
    <property type="entry name" value="MDMPI_N"/>
    <property type="match status" value="1"/>
</dbReference>
<feature type="binding site" evidence="7">
    <location>
        <position position="365"/>
    </location>
    <ligand>
        <name>substrate</name>
    </ligand>
</feature>
<dbReference type="InterPro" id="IPR034660">
    <property type="entry name" value="DinB/YfiT-like"/>
</dbReference>
<dbReference type="HAMAP" id="MF_00834">
    <property type="entry name" value="BioA"/>
    <property type="match status" value="1"/>
</dbReference>
<protein>
    <recommendedName>
        <fullName evidence="7">Adenosylmethionine-8-amino-7-oxononanoate aminotransferase</fullName>
        <ecNumber evidence="7">2.6.1.62</ecNumber>
    </recommendedName>
    <alternativeName>
        <fullName evidence="7">7,8-diamino-pelargonic acid aminotransferase</fullName>
        <shortName evidence="7">DAPA AT</shortName>
        <shortName evidence="7">DAPA aminotransferase</shortName>
    </alternativeName>
    <alternativeName>
        <fullName evidence="7">7,8-diaminononanoate synthase</fullName>
        <shortName evidence="7">DANS</shortName>
    </alternativeName>
    <alternativeName>
        <fullName evidence="7">Diaminopelargonic acid synthase</fullName>
    </alternativeName>
</protein>
<dbReference type="CDD" id="cd00610">
    <property type="entry name" value="OAT_like"/>
    <property type="match status" value="1"/>
</dbReference>
<evidence type="ECO:0000313" key="9">
    <source>
        <dbReference type="EMBL" id="QCD57336.1"/>
    </source>
</evidence>
<comment type="subunit">
    <text evidence="7">Homodimer.</text>
</comment>
<reference evidence="9 10" key="1">
    <citation type="submission" date="2017-06" db="EMBL/GenBank/DDBJ databases">
        <title>Complete Genome Sequence of Streptomyces hawaiiensis NRRL 15010 and insights into acyldepsipeptides biosynthesis.</title>
        <authorList>
            <person name="Mariita R.M."/>
            <person name="Sello J.K."/>
        </authorList>
    </citation>
    <scope>NUCLEOTIDE SEQUENCE [LARGE SCALE GENOMIC DNA]</scope>
    <source>
        <strain evidence="9 10">ATCC 12236</strain>
    </source>
</reference>
<dbReference type="GO" id="GO:0030170">
    <property type="term" value="F:pyridoxal phosphate binding"/>
    <property type="evidence" value="ECO:0007669"/>
    <property type="project" value="UniProtKB-UniRule"/>
</dbReference>
<dbReference type="GO" id="GO:0046872">
    <property type="term" value="F:metal ion binding"/>
    <property type="evidence" value="ECO:0007669"/>
    <property type="project" value="InterPro"/>
</dbReference>
<dbReference type="GO" id="GO:0009102">
    <property type="term" value="P:biotin biosynthetic process"/>
    <property type="evidence" value="ECO:0007669"/>
    <property type="project" value="UniProtKB-UniRule"/>
</dbReference>
<feature type="binding site" evidence="7">
    <location>
        <position position="625"/>
    </location>
    <ligand>
        <name>substrate</name>
    </ligand>
</feature>
<dbReference type="KEGG" id="shaw:CEB94_22695"/>
<evidence type="ECO:0000256" key="3">
    <source>
        <dbReference type="ARBA" id="ARBA00022679"/>
    </source>
</evidence>
<dbReference type="InterPro" id="IPR005815">
    <property type="entry name" value="BioA"/>
</dbReference>
<keyword evidence="2 7" id="KW-0032">Aminotransferase</keyword>
<name>A0A6G5RHU7_9ACTN</name>
<comment type="pathway">
    <text evidence="7">Cofactor biosynthesis; biotin biosynthesis; 7,8-diaminononanoate from 8-amino-7-oxononanoate (SAM route): step 1/1.</text>
</comment>
<feature type="site" description="Participates in the substrate recognition with KAPA and in a stacking interaction with the adenine ring of SAM" evidence="7">
    <location>
        <position position="237"/>
    </location>
</feature>
<proteinExistence type="inferred from homology"/>
<dbReference type="SUPFAM" id="SSF109854">
    <property type="entry name" value="DinB/YfiT-like putative metalloenzymes"/>
    <property type="match status" value="1"/>
</dbReference>
<dbReference type="Proteomes" id="UP000495940">
    <property type="component" value="Chromosome"/>
</dbReference>